<feature type="transmembrane region" description="Helical" evidence="7">
    <location>
        <begin position="34"/>
        <end position="54"/>
    </location>
</feature>
<feature type="domain" description="YetF C-terminal" evidence="8">
    <location>
        <begin position="83"/>
        <end position="214"/>
    </location>
</feature>
<dbReference type="RefSeq" id="WP_036944480.1">
    <property type="nucleotide sequence ID" value="NZ_JQKC01000029.1"/>
</dbReference>
<dbReference type="STRING" id="398512.Bccel_2446"/>
<dbReference type="InterPro" id="IPR023090">
    <property type="entry name" value="UPF0702_alpha/beta_dom_sf"/>
</dbReference>
<comment type="caution">
    <text evidence="10">The sequence shown here is derived from an EMBL/GenBank/DDBJ whole genome shotgun (WGS) entry which is preliminary data.</text>
</comment>
<evidence type="ECO:0000313" key="11">
    <source>
        <dbReference type="Proteomes" id="UP000036923"/>
    </source>
</evidence>
<feature type="transmembrane region" description="Helical" evidence="7">
    <location>
        <begin position="60"/>
        <end position="79"/>
    </location>
</feature>
<organism evidence="10 11">
    <name type="scientific">Pseudobacteroides cellulosolvens ATCC 35603 = DSM 2933</name>
    <dbReference type="NCBI Taxonomy" id="398512"/>
    <lineage>
        <taxon>Bacteria</taxon>
        <taxon>Bacillati</taxon>
        <taxon>Bacillota</taxon>
        <taxon>Clostridia</taxon>
        <taxon>Eubacteriales</taxon>
        <taxon>Oscillospiraceae</taxon>
        <taxon>Pseudobacteroides</taxon>
    </lineage>
</organism>
<dbReference type="GO" id="GO:0005886">
    <property type="term" value="C:plasma membrane"/>
    <property type="evidence" value="ECO:0007669"/>
    <property type="project" value="UniProtKB-SubCell"/>
</dbReference>
<dbReference type="OrthoDB" id="9778331at2"/>
<dbReference type="EMBL" id="LGTC01000001">
    <property type="protein sequence ID" value="KNY27178.1"/>
    <property type="molecule type" value="Genomic_DNA"/>
</dbReference>
<dbReference type="Pfam" id="PF20730">
    <property type="entry name" value="YetF_N"/>
    <property type="match status" value="1"/>
</dbReference>
<dbReference type="PANTHER" id="PTHR34582">
    <property type="entry name" value="UPF0702 TRANSMEMBRANE PROTEIN YCAP"/>
    <property type="match status" value="1"/>
</dbReference>
<name>A0A0L6JN09_9FIRM</name>
<keyword evidence="5 7" id="KW-1133">Transmembrane helix</keyword>
<keyword evidence="6 7" id="KW-0472">Membrane</keyword>
<evidence type="ECO:0000256" key="6">
    <source>
        <dbReference type="ARBA" id="ARBA00023136"/>
    </source>
</evidence>
<keyword evidence="3" id="KW-1003">Cell membrane</keyword>
<evidence type="ECO:0000256" key="5">
    <source>
        <dbReference type="ARBA" id="ARBA00022989"/>
    </source>
</evidence>
<dbReference type="InterPro" id="IPR007353">
    <property type="entry name" value="DUF421"/>
</dbReference>
<dbReference type="AlphaFoldDB" id="A0A0L6JN09"/>
<evidence type="ECO:0008006" key="12">
    <source>
        <dbReference type="Google" id="ProtNLM"/>
    </source>
</evidence>
<feature type="transmembrane region" description="Helical" evidence="7">
    <location>
        <begin position="6"/>
        <end position="22"/>
    </location>
</feature>
<accession>A0A0L6JN09</accession>
<dbReference type="Gene3D" id="3.30.240.20">
    <property type="entry name" value="bsu07140 like domains"/>
    <property type="match status" value="2"/>
</dbReference>
<sequence>MFQEVLYTSARIFVAYFLLLSLTRIMGRKMISQITFFDFVVGVIVGSVAANISVSQQNPVLSGVTVLVVLALITVTIDSSNIKSIFTRKLTNSEPVTVVENGKIIAENLKRTRLPLDNLMMLLREKNTFNIADVEFAIFETDGKLSVLKKSQKQPITPSDLNISTAYAGLTKDIIIDGKVMDENLKDANLDREWLIQKLRYSNFNSIEEVFYAGLDTSGNLYISSKNRTKEKEGQHGIE</sequence>
<comment type="subcellular location">
    <subcellularLocation>
        <location evidence="1">Cell membrane</location>
        <topology evidence="1">Multi-pass membrane protein</topology>
    </subcellularLocation>
</comment>
<feature type="domain" description="YetF-like N-terminal transmembrane" evidence="9">
    <location>
        <begin position="7"/>
        <end position="77"/>
    </location>
</feature>
<reference evidence="11" key="1">
    <citation type="submission" date="2015-07" db="EMBL/GenBank/DDBJ databases">
        <title>Near-Complete Genome Sequence of the Cellulolytic Bacterium Bacteroides (Pseudobacteroides) cellulosolvens ATCC 35603.</title>
        <authorList>
            <person name="Dassa B."/>
            <person name="Utturkar S.M."/>
            <person name="Klingeman D.M."/>
            <person name="Hurt R.A."/>
            <person name="Keller M."/>
            <person name="Xu J."/>
            <person name="Reddy Y.H.K."/>
            <person name="Borovok I."/>
            <person name="Grinberg I.R."/>
            <person name="Lamed R."/>
            <person name="Zhivin O."/>
            <person name="Bayer E.A."/>
            <person name="Brown S.D."/>
        </authorList>
    </citation>
    <scope>NUCLEOTIDE SEQUENCE [LARGE SCALE GENOMIC DNA]</scope>
    <source>
        <strain evidence="11">DSM 2933</strain>
    </source>
</reference>
<comment type="similarity">
    <text evidence="2">Belongs to the UPF0702 family.</text>
</comment>
<evidence type="ECO:0000256" key="1">
    <source>
        <dbReference type="ARBA" id="ARBA00004651"/>
    </source>
</evidence>
<evidence type="ECO:0000259" key="9">
    <source>
        <dbReference type="Pfam" id="PF20730"/>
    </source>
</evidence>
<evidence type="ECO:0000313" key="10">
    <source>
        <dbReference type="EMBL" id="KNY27178.1"/>
    </source>
</evidence>
<evidence type="ECO:0000256" key="4">
    <source>
        <dbReference type="ARBA" id="ARBA00022692"/>
    </source>
</evidence>
<dbReference type="Pfam" id="PF04239">
    <property type="entry name" value="DUF421"/>
    <property type="match status" value="1"/>
</dbReference>
<dbReference type="InterPro" id="IPR048454">
    <property type="entry name" value="YetF_N"/>
</dbReference>
<dbReference type="Proteomes" id="UP000036923">
    <property type="component" value="Unassembled WGS sequence"/>
</dbReference>
<gene>
    <name evidence="10" type="ORF">Bccel_2446</name>
</gene>
<keyword evidence="4 7" id="KW-0812">Transmembrane</keyword>
<dbReference type="PANTHER" id="PTHR34582:SF6">
    <property type="entry name" value="UPF0702 TRANSMEMBRANE PROTEIN YCAP"/>
    <property type="match status" value="1"/>
</dbReference>
<dbReference type="eggNOG" id="COG2323">
    <property type="taxonomic scope" value="Bacteria"/>
</dbReference>
<protein>
    <recommendedName>
        <fullName evidence="12">DUF421 domain-containing protein</fullName>
    </recommendedName>
</protein>
<keyword evidence="11" id="KW-1185">Reference proteome</keyword>
<evidence type="ECO:0000259" key="8">
    <source>
        <dbReference type="Pfam" id="PF04239"/>
    </source>
</evidence>
<evidence type="ECO:0000256" key="7">
    <source>
        <dbReference type="SAM" id="Phobius"/>
    </source>
</evidence>
<proteinExistence type="inferred from homology"/>
<evidence type="ECO:0000256" key="2">
    <source>
        <dbReference type="ARBA" id="ARBA00006448"/>
    </source>
</evidence>
<evidence type="ECO:0000256" key="3">
    <source>
        <dbReference type="ARBA" id="ARBA00022475"/>
    </source>
</evidence>